<sequence>MDELGFSTVGKKCQEIAIKGSKAVGSVASEERGINITIAFEKRLRSNVDRAITQYQVAELPNEAYGRAATIETAIN</sequence>
<proteinExistence type="predicted"/>
<dbReference type="EMBL" id="VTPC01090156">
    <property type="protein sequence ID" value="KAF2884558.1"/>
    <property type="molecule type" value="Genomic_DNA"/>
</dbReference>
<accession>A0A8K0CC48</accession>
<reference evidence="1" key="1">
    <citation type="submission" date="2019-08" db="EMBL/GenBank/DDBJ databases">
        <title>The genome of the North American firefly Photinus pyralis.</title>
        <authorList>
            <consortium name="Photinus pyralis genome working group"/>
            <person name="Fallon T.R."/>
            <person name="Sander Lower S.E."/>
            <person name="Weng J.-K."/>
        </authorList>
    </citation>
    <scope>NUCLEOTIDE SEQUENCE</scope>
    <source>
        <strain evidence="1">TRF0915ILg1</strain>
        <tissue evidence="1">Whole body</tissue>
    </source>
</reference>
<dbReference type="OrthoDB" id="6783659at2759"/>
<dbReference type="AlphaFoldDB" id="A0A8K0CC48"/>
<keyword evidence="2" id="KW-1185">Reference proteome</keyword>
<dbReference type="Proteomes" id="UP000801492">
    <property type="component" value="Unassembled WGS sequence"/>
</dbReference>
<evidence type="ECO:0000313" key="2">
    <source>
        <dbReference type="Proteomes" id="UP000801492"/>
    </source>
</evidence>
<protein>
    <submittedName>
        <fullName evidence="1">Uncharacterized protein</fullName>
    </submittedName>
</protein>
<gene>
    <name evidence="1" type="ORF">ILUMI_21597</name>
</gene>
<name>A0A8K0CC48_IGNLU</name>
<organism evidence="1 2">
    <name type="scientific">Ignelater luminosus</name>
    <name type="common">Cucubano</name>
    <name type="synonym">Pyrophorus luminosus</name>
    <dbReference type="NCBI Taxonomy" id="2038154"/>
    <lineage>
        <taxon>Eukaryota</taxon>
        <taxon>Metazoa</taxon>
        <taxon>Ecdysozoa</taxon>
        <taxon>Arthropoda</taxon>
        <taxon>Hexapoda</taxon>
        <taxon>Insecta</taxon>
        <taxon>Pterygota</taxon>
        <taxon>Neoptera</taxon>
        <taxon>Endopterygota</taxon>
        <taxon>Coleoptera</taxon>
        <taxon>Polyphaga</taxon>
        <taxon>Elateriformia</taxon>
        <taxon>Elateroidea</taxon>
        <taxon>Elateridae</taxon>
        <taxon>Agrypninae</taxon>
        <taxon>Pyrophorini</taxon>
        <taxon>Ignelater</taxon>
    </lineage>
</organism>
<comment type="caution">
    <text evidence="1">The sequence shown here is derived from an EMBL/GenBank/DDBJ whole genome shotgun (WGS) entry which is preliminary data.</text>
</comment>
<evidence type="ECO:0000313" key="1">
    <source>
        <dbReference type="EMBL" id="KAF2884558.1"/>
    </source>
</evidence>